<dbReference type="Proteomes" id="UP000180254">
    <property type="component" value="Unassembled WGS sequence"/>
</dbReference>
<protein>
    <recommendedName>
        <fullName evidence="3">Flagellar operon protein</fullName>
    </recommendedName>
</protein>
<evidence type="ECO:0000313" key="1">
    <source>
        <dbReference type="EMBL" id="OHW61566.1"/>
    </source>
</evidence>
<sequence>MGIGGHSICKRCERFFKQNGRDFCDRCHGVMDGEGKYIRDYIEHNPGASIMDMSLDLNISMKNINLFLENQGSFLTIVGEEKELAEELKSPVNSEKSYKSVGMYMTRRRRR</sequence>
<keyword evidence="2" id="KW-1185">Reference proteome</keyword>
<accession>A0A1S1V4G7</accession>
<dbReference type="OrthoDB" id="1707905at2"/>
<reference evidence="1 2" key="1">
    <citation type="submission" date="2016-09" db="EMBL/GenBank/DDBJ databases">
        <title>Genome sequence of Eubacterium angustum.</title>
        <authorList>
            <person name="Poehlein A."/>
            <person name="Daniel R."/>
        </authorList>
    </citation>
    <scope>NUCLEOTIDE SEQUENCE [LARGE SCALE GENOMIC DNA]</scope>
    <source>
        <strain evidence="1 2">DSM 1989</strain>
    </source>
</reference>
<dbReference type="STRING" id="39480.EUAN_20040"/>
<name>A0A1S1V4G7_9FIRM</name>
<gene>
    <name evidence="1" type="ORF">EUAN_20040</name>
</gene>
<dbReference type="RefSeq" id="WP_071064162.1">
    <property type="nucleotide sequence ID" value="NZ_MKIE01000010.1"/>
</dbReference>
<proteinExistence type="predicted"/>
<dbReference type="AlphaFoldDB" id="A0A1S1V4G7"/>
<evidence type="ECO:0008006" key="3">
    <source>
        <dbReference type="Google" id="ProtNLM"/>
    </source>
</evidence>
<organism evidence="1 2">
    <name type="scientific">Andreesenia angusta</name>
    <dbReference type="NCBI Taxonomy" id="39480"/>
    <lineage>
        <taxon>Bacteria</taxon>
        <taxon>Bacillati</taxon>
        <taxon>Bacillota</taxon>
        <taxon>Tissierellia</taxon>
        <taxon>Tissierellales</taxon>
        <taxon>Gottschalkiaceae</taxon>
        <taxon>Andreesenia</taxon>
    </lineage>
</organism>
<comment type="caution">
    <text evidence="1">The sequence shown here is derived from an EMBL/GenBank/DDBJ whole genome shotgun (WGS) entry which is preliminary data.</text>
</comment>
<evidence type="ECO:0000313" key="2">
    <source>
        <dbReference type="Proteomes" id="UP000180254"/>
    </source>
</evidence>
<dbReference type="EMBL" id="MKIE01000010">
    <property type="protein sequence ID" value="OHW61566.1"/>
    <property type="molecule type" value="Genomic_DNA"/>
</dbReference>